<dbReference type="SUPFAM" id="SSF46785">
    <property type="entry name" value="Winged helix' DNA-binding domain"/>
    <property type="match status" value="1"/>
</dbReference>
<dbReference type="GO" id="GO:0003677">
    <property type="term" value="F:DNA binding"/>
    <property type="evidence" value="ECO:0007669"/>
    <property type="project" value="UniProtKB-KW"/>
</dbReference>
<evidence type="ECO:0008006" key="7">
    <source>
        <dbReference type="Google" id="ProtNLM"/>
    </source>
</evidence>
<gene>
    <name evidence="6" type="ORF">Tci_865490</name>
</gene>
<feature type="non-terminal residue" evidence="6">
    <location>
        <position position="224"/>
    </location>
</feature>
<feature type="compositionally biased region" description="Low complexity" evidence="5">
    <location>
        <begin position="215"/>
        <end position="224"/>
    </location>
</feature>
<evidence type="ECO:0000256" key="1">
    <source>
        <dbReference type="ARBA" id="ARBA00011046"/>
    </source>
</evidence>
<protein>
    <recommendedName>
        <fullName evidence="7">BlaI/MecI/CopY family transcriptional regulator</fullName>
    </recommendedName>
</protein>
<evidence type="ECO:0000256" key="4">
    <source>
        <dbReference type="ARBA" id="ARBA00023163"/>
    </source>
</evidence>
<feature type="non-terminal residue" evidence="6">
    <location>
        <position position="1"/>
    </location>
</feature>
<proteinExistence type="inferred from homology"/>
<dbReference type="Pfam" id="PF03965">
    <property type="entry name" value="Penicillinase_R"/>
    <property type="match status" value="1"/>
</dbReference>
<sequence length="224" mass="24746">LWKLKQAFVKDIIEHLPDDPKPPYNTVSSVVRILERKGYVGFKAYGKTYEYFPLISKAQYRAQSLKRMLARYFDNSPAALVSYMVEESLNPKEIQQLRKLLDEDEAKNFTGRGSALRFRLEPRLLIKCARAKRRAAATGAARSVGAVAVAHGAASGRHAPSVVSRRRYLGSGNHGRRTWYFLAERGAGRVLAGGRLPRLGHGAPPRVAVPPQPAAPAHAPRPGL</sequence>
<evidence type="ECO:0000313" key="6">
    <source>
        <dbReference type="EMBL" id="GFC93520.1"/>
    </source>
</evidence>
<dbReference type="InterPro" id="IPR036390">
    <property type="entry name" value="WH_DNA-bd_sf"/>
</dbReference>
<dbReference type="GO" id="GO:0045892">
    <property type="term" value="P:negative regulation of DNA-templated transcription"/>
    <property type="evidence" value="ECO:0007669"/>
    <property type="project" value="InterPro"/>
</dbReference>
<dbReference type="Gene3D" id="1.10.10.10">
    <property type="entry name" value="Winged helix-like DNA-binding domain superfamily/Winged helix DNA-binding domain"/>
    <property type="match status" value="1"/>
</dbReference>
<comment type="similarity">
    <text evidence="1">Belongs to the BlaI transcriptional regulatory family.</text>
</comment>
<dbReference type="InterPro" id="IPR036388">
    <property type="entry name" value="WH-like_DNA-bd_sf"/>
</dbReference>
<dbReference type="Gene3D" id="1.10.4040.10">
    <property type="entry name" value="Penicillinase repressor domain"/>
    <property type="match status" value="1"/>
</dbReference>
<feature type="region of interest" description="Disordered" evidence="5">
    <location>
        <begin position="202"/>
        <end position="224"/>
    </location>
</feature>
<dbReference type="AlphaFoldDB" id="A0A699S8A7"/>
<evidence type="ECO:0000256" key="5">
    <source>
        <dbReference type="SAM" id="MobiDB-lite"/>
    </source>
</evidence>
<keyword evidence="3" id="KW-0238">DNA-binding</keyword>
<dbReference type="InterPro" id="IPR005650">
    <property type="entry name" value="BlaI_family"/>
</dbReference>
<reference evidence="6" key="1">
    <citation type="journal article" date="2019" name="Sci. Rep.">
        <title>Draft genome of Tanacetum cinerariifolium, the natural source of mosquito coil.</title>
        <authorList>
            <person name="Yamashiro T."/>
            <person name="Shiraishi A."/>
            <person name="Satake H."/>
            <person name="Nakayama K."/>
        </authorList>
    </citation>
    <scope>NUCLEOTIDE SEQUENCE</scope>
</reference>
<evidence type="ECO:0000256" key="3">
    <source>
        <dbReference type="ARBA" id="ARBA00023125"/>
    </source>
</evidence>
<evidence type="ECO:0000256" key="2">
    <source>
        <dbReference type="ARBA" id="ARBA00023015"/>
    </source>
</evidence>
<keyword evidence="2" id="KW-0805">Transcription regulation</keyword>
<accession>A0A699S8A7</accession>
<organism evidence="6">
    <name type="scientific">Tanacetum cinerariifolium</name>
    <name type="common">Dalmatian daisy</name>
    <name type="synonym">Chrysanthemum cinerariifolium</name>
    <dbReference type="NCBI Taxonomy" id="118510"/>
    <lineage>
        <taxon>Eukaryota</taxon>
        <taxon>Viridiplantae</taxon>
        <taxon>Streptophyta</taxon>
        <taxon>Embryophyta</taxon>
        <taxon>Tracheophyta</taxon>
        <taxon>Spermatophyta</taxon>
        <taxon>Magnoliopsida</taxon>
        <taxon>eudicotyledons</taxon>
        <taxon>Gunneridae</taxon>
        <taxon>Pentapetalae</taxon>
        <taxon>asterids</taxon>
        <taxon>campanulids</taxon>
        <taxon>Asterales</taxon>
        <taxon>Asteraceae</taxon>
        <taxon>Asteroideae</taxon>
        <taxon>Anthemideae</taxon>
        <taxon>Anthemidinae</taxon>
        <taxon>Tanacetum</taxon>
    </lineage>
</organism>
<comment type="caution">
    <text evidence="6">The sequence shown here is derived from an EMBL/GenBank/DDBJ whole genome shotgun (WGS) entry which is preliminary data.</text>
</comment>
<dbReference type="EMBL" id="BKCJ011143817">
    <property type="protein sequence ID" value="GFC93520.1"/>
    <property type="molecule type" value="Genomic_DNA"/>
</dbReference>
<keyword evidence="4" id="KW-0804">Transcription</keyword>
<name>A0A699S8A7_TANCI</name>